<organism evidence="1">
    <name type="scientific">Salmonella phage vB_SEnST11_KE23</name>
    <dbReference type="NCBI Taxonomy" id="3161174"/>
    <lineage>
        <taxon>Viruses</taxon>
        <taxon>Duplodnaviria</taxon>
        <taxon>Heunggongvirae</taxon>
        <taxon>Uroviricota</taxon>
        <taxon>Caudoviricetes</taxon>
        <taxon>Vequintavirinae</taxon>
        <taxon>Seunavirus</taxon>
    </lineage>
</organism>
<reference evidence="1" key="1">
    <citation type="submission" date="2024-05" db="EMBL/GenBank/DDBJ databases">
        <authorList>
            <person name="Mugo M.M."/>
            <person name="Musyoki A.M."/>
            <person name="Makumi A.M."/>
            <person name="Mutai I."/>
            <person name="Drechsel O."/>
            <person name="Kering K.K."/>
            <person name="Muturi P."/>
            <person name="Mbae C.K."/>
            <person name="Kariuki S.M."/>
        </authorList>
    </citation>
    <scope>NUCLEOTIDE SEQUENCE</scope>
</reference>
<dbReference type="EMBL" id="PP856722">
    <property type="protein sequence ID" value="XCH40465.1"/>
    <property type="molecule type" value="Genomic_DNA"/>
</dbReference>
<accession>A0AAU8GHI4</accession>
<protein>
    <submittedName>
        <fullName evidence="1">Uncharacterized protein</fullName>
    </submittedName>
</protein>
<name>A0AAU8GHI4_9CAUD</name>
<gene>
    <name evidence="1" type="ORF">YRYPWZST_CDS0064</name>
</gene>
<evidence type="ECO:0000313" key="1">
    <source>
        <dbReference type="EMBL" id="XCH40465.1"/>
    </source>
</evidence>
<sequence>MLNENHSHLHSEMIIILICRMTGTPGVLYSGFNVPAM</sequence>
<proteinExistence type="predicted"/>